<dbReference type="Gene3D" id="3.40.50.10330">
    <property type="entry name" value="Probable inorganic polyphosphate/atp-NAD kinase, domain 1"/>
    <property type="match status" value="1"/>
</dbReference>
<dbReference type="RefSeq" id="WP_191323495.1">
    <property type="nucleotide sequence ID" value="NZ_BMZP01000004.1"/>
</dbReference>
<dbReference type="InterPro" id="IPR017438">
    <property type="entry name" value="ATP-NAD_kinase_N"/>
</dbReference>
<name>A0ABV7V5U1_9SPHN</name>
<dbReference type="EC" id="2.7.1.-" evidence="2"/>
<dbReference type="SUPFAM" id="SSF111331">
    <property type="entry name" value="NAD kinase/diacylglycerol kinase-like"/>
    <property type="match status" value="1"/>
</dbReference>
<dbReference type="GO" id="GO:0016301">
    <property type="term" value="F:kinase activity"/>
    <property type="evidence" value="ECO:0007669"/>
    <property type="project" value="UniProtKB-KW"/>
</dbReference>
<accession>A0ABV7V5U1</accession>
<sequence>MADCALARQAPAPSLSALPVAPSSAATPSVALVYNPHAGHFCARTLERWRAALVAAGHPTRLVDSLDYARAPQDTQADVICIVGGDGTARMVVEAGLAAGAPSSLRHALLPLGTVNLIARETGCTADPAALVATLAQDAVPAPHYHGLLNGAAFLCCASVGPDSAVVARVTPAAKRRWGRAAYAFALIAQLWRWPRPALRVTIDGATHTAEALFVLKGRFYAGPWTLDPQADLCERAFRVLLLPQARRRDIARLALAAMVHPRFADPAWQRCAAQTITVEGQAGVPIQADGDILGQTPARFSLATAPIAFLSRAARQTTRDQA</sequence>
<dbReference type="InterPro" id="IPR001206">
    <property type="entry name" value="Diacylglycerol_kinase_cat_dom"/>
</dbReference>
<evidence type="ECO:0000313" key="2">
    <source>
        <dbReference type="EMBL" id="MFC3672544.1"/>
    </source>
</evidence>
<keyword evidence="2" id="KW-0418">Kinase</keyword>
<feature type="domain" description="DAGKc" evidence="1">
    <location>
        <begin position="25"/>
        <end position="153"/>
    </location>
</feature>
<evidence type="ECO:0000259" key="1">
    <source>
        <dbReference type="PROSITE" id="PS50146"/>
    </source>
</evidence>
<proteinExistence type="predicted"/>
<organism evidence="2 3">
    <name type="scientific">Novosphingobium pokkalii</name>
    <dbReference type="NCBI Taxonomy" id="1770194"/>
    <lineage>
        <taxon>Bacteria</taxon>
        <taxon>Pseudomonadati</taxon>
        <taxon>Pseudomonadota</taxon>
        <taxon>Alphaproteobacteria</taxon>
        <taxon>Sphingomonadales</taxon>
        <taxon>Sphingomonadaceae</taxon>
        <taxon>Novosphingobium</taxon>
    </lineage>
</organism>
<reference evidence="3" key="1">
    <citation type="journal article" date="2019" name="Int. J. Syst. Evol. Microbiol.">
        <title>The Global Catalogue of Microorganisms (GCM) 10K type strain sequencing project: providing services to taxonomists for standard genome sequencing and annotation.</title>
        <authorList>
            <consortium name="The Broad Institute Genomics Platform"/>
            <consortium name="The Broad Institute Genome Sequencing Center for Infectious Disease"/>
            <person name="Wu L."/>
            <person name="Ma J."/>
        </authorList>
    </citation>
    <scope>NUCLEOTIDE SEQUENCE [LARGE SCALE GENOMIC DNA]</scope>
    <source>
        <strain evidence="3">KCTC 42224</strain>
    </source>
</reference>
<dbReference type="InterPro" id="IPR045540">
    <property type="entry name" value="YegS/DAGK_C"/>
</dbReference>
<keyword evidence="3" id="KW-1185">Reference proteome</keyword>
<dbReference type="Gene3D" id="2.60.200.40">
    <property type="match status" value="1"/>
</dbReference>
<protein>
    <submittedName>
        <fullName evidence="2">Diacylglycerol/lipid kinase family protein</fullName>
        <ecNumber evidence="2">2.7.1.-</ecNumber>
    </submittedName>
</protein>
<gene>
    <name evidence="2" type="ORF">ACFOOT_14060</name>
</gene>
<dbReference type="Pfam" id="PF19279">
    <property type="entry name" value="YegS_C"/>
    <property type="match status" value="1"/>
</dbReference>
<dbReference type="Pfam" id="PF00781">
    <property type="entry name" value="DAGK_cat"/>
    <property type="match status" value="1"/>
</dbReference>
<dbReference type="InterPro" id="IPR016064">
    <property type="entry name" value="NAD/diacylglycerol_kinase_sf"/>
</dbReference>
<evidence type="ECO:0000313" key="3">
    <source>
        <dbReference type="Proteomes" id="UP001595683"/>
    </source>
</evidence>
<dbReference type="PROSITE" id="PS50146">
    <property type="entry name" value="DAGK"/>
    <property type="match status" value="1"/>
</dbReference>
<dbReference type="EMBL" id="JBHRYE010000022">
    <property type="protein sequence ID" value="MFC3672544.1"/>
    <property type="molecule type" value="Genomic_DNA"/>
</dbReference>
<keyword evidence="2" id="KW-0808">Transferase</keyword>
<dbReference type="Proteomes" id="UP001595683">
    <property type="component" value="Unassembled WGS sequence"/>
</dbReference>
<comment type="caution">
    <text evidence="2">The sequence shown here is derived from an EMBL/GenBank/DDBJ whole genome shotgun (WGS) entry which is preliminary data.</text>
</comment>